<protein>
    <recommendedName>
        <fullName evidence="2">BD-FAE-like domain-containing protein</fullName>
    </recommendedName>
</protein>
<reference evidence="3 4" key="1">
    <citation type="submission" date="2013-10" db="EMBL/GenBank/DDBJ databases">
        <title>The Genome Sequence of Acinetobacter nectaris CIP 110549.</title>
        <authorList>
            <consortium name="The Broad Institute Genomics Platform"/>
            <consortium name="The Broad Institute Genome Sequencing Center for Infectious Disease"/>
            <person name="Cerqueira G."/>
            <person name="Feldgarden M."/>
            <person name="Courvalin P."/>
            <person name="Grillot-Courvalin C."/>
            <person name="Clermont D."/>
            <person name="Rocha E."/>
            <person name="Yoon E.-J."/>
            <person name="Nemec A."/>
            <person name="Young S.K."/>
            <person name="Zeng Q."/>
            <person name="Gargeya S."/>
            <person name="Fitzgerald M."/>
            <person name="Abouelleil A."/>
            <person name="Alvarado L."/>
            <person name="Berlin A.M."/>
            <person name="Chapman S.B."/>
            <person name="Gainer-Dewar J."/>
            <person name="Goldberg J."/>
            <person name="Gnerre S."/>
            <person name="Griggs A."/>
            <person name="Gujja S."/>
            <person name="Hansen M."/>
            <person name="Howarth C."/>
            <person name="Imamovic A."/>
            <person name="Ireland A."/>
            <person name="Larimer J."/>
            <person name="McCowan C."/>
            <person name="Murphy C."/>
            <person name="Pearson M."/>
            <person name="Poon T.W."/>
            <person name="Priest M."/>
            <person name="Roberts A."/>
            <person name="Saif S."/>
            <person name="Shea T."/>
            <person name="Sykes S."/>
            <person name="Wortman J."/>
            <person name="Nusbaum C."/>
            <person name="Birren B."/>
        </authorList>
    </citation>
    <scope>NUCLEOTIDE SEQUENCE [LARGE SCALE GENOMIC DNA]</scope>
    <source>
        <strain evidence="3 4">CIP 110549</strain>
    </source>
</reference>
<dbReference type="eggNOG" id="COG0657">
    <property type="taxonomic scope" value="Bacteria"/>
</dbReference>
<evidence type="ECO:0000256" key="1">
    <source>
        <dbReference type="ARBA" id="ARBA00022801"/>
    </source>
</evidence>
<comment type="caution">
    <text evidence="3">The sequence shown here is derived from an EMBL/GenBank/DDBJ whole genome shotgun (WGS) entry which is preliminary data.</text>
</comment>
<dbReference type="InterPro" id="IPR049492">
    <property type="entry name" value="BD-FAE-like_dom"/>
</dbReference>
<keyword evidence="1" id="KW-0378">Hydrolase</keyword>
<proteinExistence type="predicted"/>
<evidence type="ECO:0000313" key="4">
    <source>
        <dbReference type="Proteomes" id="UP000023785"/>
    </source>
</evidence>
<sequence>MWKSKLKSTKDRVLSPYLTAAKERLEEFRFYDVASHHLNRLTSREHFTLNADLSYGEHARQKLDLYKAKSPRLDEPLIVFVHGGTWAHGKKEDYLFVGESFAKEGFNVAVINYRLAPEHKFPDYVNDLVIALNYLEKEKQGLNLSTENIILMGHSAGGFNIMSAIYSPYESALVCKHQVKMVIGLAGPYHFKYMGDANLEQAFDLSLDYKEVMPYYFVEKNDIHHVLLLASKDFLVAKSNTLDMHDKLMEVGNISIIKTVPYTGHITLVGSLSSYTSRMFATKAEILTEINKCLGEA</sequence>
<keyword evidence="4" id="KW-1185">Reference proteome</keyword>
<evidence type="ECO:0000259" key="2">
    <source>
        <dbReference type="Pfam" id="PF20434"/>
    </source>
</evidence>
<organism evidence="3 4">
    <name type="scientific">Acinetobacter nectaris CIP 110549</name>
    <dbReference type="NCBI Taxonomy" id="1392540"/>
    <lineage>
        <taxon>Bacteria</taxon>
        <taxon>Pseudomonadati</taxon>
        <taxon>Pseudomonadota</taxon>
        <taxon>Gammaproteobacteria</taxon>
        <taxon>Moraxellales</taxon>
        <taxon>Moraxellaceae</taxon>
        <taxon>Acinetobacter</taxon>
    </lineage>
</organism>
<dbReference type="Pfam" id="PF20434">
    <property type="entry name" value="BD-FAE"/>
    <property type="match status" value="1"/>
</dbReference>
<dbReference type="PATRIC" id="fig|1392540.3.peg.976"/>
<dbReference type="PANTHER" id="PTHR48081:SF33">
    <property type="entry name" value="KYNURENINE FORMAMIDASE"/>
    <property type="match status" value="1"/>
</dbReference>
<dbReference type="Gene3D" id="3.40.50.1820">
    <property type="entry name" value="alpha/beta hydrolase"/>
    <property type="match status" value="1"/>
</dbReference>
<dbReference type="RefSeq" id="WP_023272586.1">
    <property type="nucleotide sequence ID" value="NZ_KI530712.1"/>
</dbReference>
<dbReference type="EMBL" id="AYER01000003">
    <property type="protein sequence ID" value="ESK40553.1"/>
    <property type="molecule type" value="Genomic_DNA"/>
</dbReference>
<feature type="domain" description="BD-FAE-like" evidence="2">
    <location>
        <begin position="63"/>
        <end position="248"/>
    </location>
</feature>
<dbReference type="GO" id="GO:0016787">
    <property type="term" value="F:hydrolase activity"/>
    <property type="evidence" value="ECO:0007669"/>
    <property type="project" value="UniProtKB-KW"/>
</dbReference>
<dbReference type="InterPro" id="IPR029058">
    <property type="entry name" value="AB_hydrolase_fold"/>
</dbReference>
<evidence type="ECO:0000313" key="3">
    <source>
        <dbReference type="EMBL" id="ESK40553.1"/>
    </source>
</evidence>
<dbReference type="STRING" id="1392540.P256_01008"/>
<name>V2TD13_9GAMM</name>
<dbReference type="OrthoDB" id="9771666at2"/>
<dbReference type="Proteomes" id="UP000023785">
    <property type="component" value="Unassembled WGS sequence"/>
</dbReference>
<dbReference type="InterPro" id="IPR050300">
    <property type="entry name" value="GDXG_lipolytic_enzyme"/>
</dbReference>
<dbReference type="AlphaFoldDB" id="V2TD13"/>
<accession>V2TD13</accession>
<gene>
    <name evidence="3" type="ORF">P256_01008</name>
</gene>
<dbReference type="PANTHER" id="PTHR48081">
    <property type="entry name" value="AB HYDROLASE SUPERFAMILY PROTEIN C4A8.06C"/>
    <property type="match status" value="1"/>
</dbReference>
<dbReference type="HOGENOM" id="CLU_012494_4_1_6"/>
<dbReference type="SUPFAM" id="SSF53474">
    <property type="entry name" value="alpha/beta-Hydrolases"/>
    <property type="match status" value="1"/>
</dbReference>